<feature type="signal peptide" evidence="1">
    <location>
        <begin position="1"/>
        <end position="25"/>
    </location>
</feature>
<evidence type="ECO:0000256" key="1">
    <source>
        <dbReference type="SAM" id="SignalP"/>
    </source>
</evidence>
<feature type="chain" id="PRO_5030804721" evidence="1">
    <location>
        <begin position="26"/>
        <end position="45"/>
    </location>
</feature>
<evidence type="ECO:0000313" key="2">
    <source>
        <dbReference type="EMBL" id="NYH11870.1"/>
    </source>
</evidence>
<comment type="caution">
    <text evidence="2">The sequence shown here is derived from an EMBL/GenBank/DDBJ whole genome shotgun (WGS) entry which is preliminary data.</text>
</comment>
<keyword evidence="1" id="KW-0732">Signal</keyword>
<organism evidence="2 3">
    <name type="scientific">Pseudomonas moraviensis</name>
    <dbReference type="NCBI Taxonomy" id="321662"/>
    <lineage>
        <taxon>Bacteria</taxon>
        <taxon>Pseudomonadati</taxon>
        <taxon>Pseudomonadota</taxon>
        <taxon>Gammaproteobacteria</taxon>
        <taxon>Pseudomonadales</taxon>
        <taxon>Pseudomonadaceae</taxon>
        <taxon>Pseudomonas</taxon>
    </lineage>
</organism>
<sequence>MTYVKKSIALLATLAALSASLAVHAEESGAFIERNKSHSEYTSKS</sequence>
<evidence type="ECO:0000313" key="3">
    <source>
        <dbReference type="Proteomes" id="UP000553035"/>
    </source>
</evidence>
<accession>A0A7Z0AWW6</accession>
<dbReference type="Proteomes" id="UP000553035">
    <property type="component" value="Unassembled WGS sequence"/>
</dbReference>
<protein>
    <submittedName>
        <fullName evidence="2">Uncharacterized protein</fullName>
    </submittedName>
</protein>
<reference evidence="2 3" key="1">
    <citation type="submission" date="2020-07" db="EMBL/GenBank/DDBJ databases">
        <title>Exploring microbial biodiversity for novel pathways involved in the catabolism of aromatic compounds derived from lignin.</title>
        <authorList>
            <person name="Elkins J."/>
        </authorList>
    </citation>
    <scope>NUCLEOTIDE SEQUENCE [LARGE SCALE GENOMIC DNA]</scope>
    <source>
        <strain evidence="2 3">VanB</strain>
    </source>
</reference>
<name>A0A7Z0AWW6_9PSED</name>
<gene>
    <name evidence="2" type="ORF">GGI52_004913</name>
</gene>
<proteinExistence type="predicted"/>
<dbReference type="AlphaFoldDB" id="A0A7Z0AWW6"/>
<dbReference type="EMBL" id="JACCAT010000001">
    <property type="protein sequence ID" value="NYH11870.1"/>
    <property type="molecule type" value="Genomic_DNA"/>
</dbReference>